<sequence>MEEFLGGLGIAAVVVLALVGAVVGYGLARAMGGNGFLGAVLGALAAVFAPFVLTLLGTTVLVGAGLLVVALVGALVAAVIVGAVTALLRR</sequence>
<accession>A0A2T0X1X8</accession>
<dbReference type="AlphaFoldDB" id="A0A2T0X1X8"/>
<evidence type="ECO:0008006" key="4">
    <source>
        <dbReference type="Google" id="ProtNLM"/>
    </source>
</evidence>
<keyword evidence="1" id="KW-0472">Membrane</keyword>
<protein>
    <recommendedName>
        <fullName evidence="4">GlsB/YeaQ/YmgE family stress response membrane protein</fullName>
    </recommendedName>
</protein>
<feature type="transmembrane region" description="Helical" evidence="1">
    <location>
        <begin position="35"/>
        <end position="56"/>
    </location>
</feature>
<organism evidence="2 3">
    <name type="scientific">Hasllibacter halocynthiae</name>
    <dbReference type="NCBI Taxonomy" id="595589"/>
    <lineage>
        <taxon>Bacteria</taxon>
        <taxon>Pseudomonadati</taxon>
        <taxon>Pseudomonadota</taxon>
        <taxon>Alphaproteobacteria</taxon>
        <taxon>Rhodobacterales</taxon>
        <taxon>Roseobacteraceae</taxon>
        <taxon>Hasllibacter</taxon>
    </lineage>
</organism>
<name>A0A2T0X1X8_9RHOB</name>
<gene>
    <name evidence="2" type="ORF">BCF33_1816</name>
</gene>
<keyword evidence="1" id="KW-1133">Transmembrane helix</keyword>
<dbReference type="Proteomes" id="UP000238801">
    <property type="component" value="Unassembled WGS sequence"/>
</dbReference>
<keyword evidence="3" id="KW-1185">Reference proteome</keyword>
<proteinExistence type="predicted"/>
<feature type="transmembrane region" description="Helical" evidence="1">
    <location>
        <begin position="6"/>
        <end position="28"/>
    </location>
</feature>
<dbReference type="RefSeq" id="WP_106160601.1">
    <property type="nucleotide sequence ID" value="NZ_PVTT01000002.1"/>
</dbReference>
<evidence type="ECO:0000313" key="2">
    <source>
        <dbReference type="EMBL" id="PRY92952.1"/>
    </source>
</evidence>
<reference evidence="2 3" key="1">
    <citation type="submission" date="2018-03" db="EMBL/GenBank/DDBJ databases">
        <title>Genomic Encyclopedia of Archaeal and Bacterial Type Strains, Phase II (KMG-II): from individual species to whole genera.</title>
        <authorList>
            <person name="Goeker M."/>
        </authorList>
    </citation>
    <scope>NUCLEOTIDE SEQUENCE [LARGE SCALE GENOMIC DNA]</scope>
    <source>
        <strain evidence="2 3">DSM 29318</strain>
    </source>
</reference>
<dbReference type="EMBL" id="PVTT01000002">
    <property type="protein sequence ID" value="PRY92952.1"/>
    <property type="molecule type" value="Genomic_DNA"/>
</dbReference>
<evidence type="ECO:0000256" key="1">
    <source>
        <dbReference type="SAM" id="Phobius"/>
    </source>
</evidence>
<feature type="transmembrane region" description="Helical" evidence="1">
    <location>
        <begin position="62"/>
        <end position="88"/>
    </location>
</feature>
<comment type="caution">
    <text evidence="2">The sequence shown here is derived from an EMBL/GenBank/DDBJ whole genome shotgun (WGS) entry which is preliminary data.</text>
</comment>
<keyword evidence="1" id="KW-0812">Transmembrane</keyword>
<evidence type="ECO:0000313" key="3">
    <source>
        <dbReference type="Proteomes" id="UP000238801"/>
    </source>
</evidence>